<proteinExistence type="predicted"/>
<evidence type="ECO:0000313" key="1">
    <source>
        <dbReference type="EMBL" id="WQD39184.1"/>
    </source>
</evidence>
<dbReference type="EMBL" id="CP139960">
    <property type="protein sequence ID" value="WQD39184.1"/>
    <property type="molecule type" value="Genomic_DNA"/>
</dbReference>
<sequence length="69" mass="7749">MTTLSDILNNGFIELKNNPATFDEYGYGMVKVHVSAGVVVNVFVTDIKVKGVEDIDELMYMCKRVNQYA</sequence>
<name>A0ABZ0W930_9BACT</name>
<protein>
    <submittedName>
        <fullName evidence="1">Uncharacterized protein</fullName>
    </submittedName>
</protein>
<dbReference type="RefSeq" id="WP_114792928.1">
    <property type="nucleotide sequence ID" value="NZ_CP139960.1"/>
</dbReference>
<keyword evidence="2" id="KW-1185">Reference proteome</keyword>
<dbReference type="Proteomes" id="UP001325680">
    <property type="component" value="Chromosome"/>
</dbReference>
<evidence type="ECO:0000313" key="2">
    <source>
        <dbReference type="Proteomes" id="UP001325680"/>
    </source>
</evidence>
<organism evidence="1 2">
    <name type="scientific">Niabella yanshanensis</name>
    <dbReference type="NCBI Taxonomy" id="577386"/>
    <lineage>
        <taxon>Bacteria</taxon>
        <taxon>Pseudomonadati</taxon>
        <taxon>Bacteroidota</taxon>
        <taxon>Chitinophagia</taxon>
        <taxon>Chitinophagales</taxon>
        <taxon>Chitinophagaceae</taxon>
        <taxon>Niabella</taxon>
    </lineage>
</organism>
<gene>
    <name evidence="1" type="ORF">U0035_03350</name>
</gene>
<reference evidence="1 2" key="1">
    <citation type="submission" date="2023-12" db="EMBL/GenBank/DDBJ databases">
        <title>Genome sequencing and assembly of bacterial species from a model synthetic community.</title>
        <authorList>
            <person name="Hogle S.L."/>
        </authorList>
    </citation>
    <scope>NUCLEOTIDE SEQUENCE [LARGE SCALE GENOMIC DNA]</scope>
    <source>
        <strain evidence="1 2">HAMBI_3031</strain>
    </source>
</reference>
<accession>A0ABZ0W930</accession>